<evidence type="ECO:0000313" key="4">
    <source>
        <dbReference type="Proteomes" id="UP000005408"/>
    </source>
</evidence>
<dbReference type="PANTHER" id="PTHR20765">
    <property type="entry name" value="SOLUTE CARRIER FAMILY 43 MEMBER 3-RELATED"/>
    <property type="match status" value="1"/>
</dbReference>
<dbReference type="EnsemblMetazoa" id="G2763.1">
    <property type="protein sequence ID" value="G2763.1:cds"/>
    <property type="gene ID" value="G2763"/>
</dbReference>
<protein>
    <recommendedName>
        <fullName evidence="5">Solute carrier family 43 member 3</fullName>
    </recommendedName>
</protein>
<feature type="region of interest" description="Disordered" evidence="1">
    <location>
        <begin position="237"/>
        <end position="267"/>
    </location>
</feature>
<dbReference type="PANTHER" id="PTHR20765:SF1">
    <property type="entry name" value="EQUILIBRATIVE NUCLEOBASE TRANSPORTER 1"/>
    <property type="match status" value="1"/>
</dbReference>
<feature type="transmembrane region" description="Helical" evidence="2">
    <location>
        <begin position="373"/>
        <end position="394"/>
    </location>
</feature>
<feature type="transmembrane region" description="Helical" evidence="2">
    <location>
        <begin position="433"/>
        <end position="453"/>
    </location>
</feature>
<feature type="transmembrane region" description="Helical" evidence="2">
    <location>
        <begin position="400"/>
        <end position="421"/>
    </location>
</feature>
<dbReference type="Proteomes" id="UP000005408">
    <property type="component" value="Unassembled WGS sequence"/>
</dbReference>
<evidence type="ECO:0000256" key="2">
    <source>
        <dbReference type="SAM" id="Phobius"/>
    </source>
</evidence>
<proteinExistence type="predicted"/>
<dbReference type="OrthoDB" id="330047at2759"/>
<feature type="transmembrane region" description="Helical" evidence="2">
    <location>
        <begin position="178"/>
        <end position="197"/>
    </location>
</feature>
<reference evidence="3" key="1">
    <citation type="submission" date="2022-08" db="UniProtKB">
        <authorList>
            <consortium name="EnsemblMetazoa"/>
        </authorList>
    </citation>
    <scope>IDENTIFICATION</scope>
    <source>
        <strain evidence="3">05x7-T-G4-1.051#20</strain>
    </source>
</reference>
<accession>A0A8W8LEJ4</accession>
<keyword evidence="2" id="KW-0472">Membrane</keyword>
<dbReference type="OMA" id="FDAYENA"/>
<keyword evidence="2" id="KW-0812">Transmembrane</keyword>
<sequence length="514" mass="57876">MELCYRWRIACTLWSCLEVVCFAGIIYGWGSLVFILKEEGFYSENCRDASPSSNVSLIPGSVYNVSVIDIHNQSIDLSNRTLACDEQEEKLNLCFSIAVGVMYSGLAIVGQLSLRLGTRITRIIFTFLYSVGFLCIAFATKENPWLLLPGLSFISIGGATVFCTTLQVANLYTTIQTTIVALLSGLFDVSTIMQHLIKVAYEHGISRKHSYLFFCGLGIVIFNVQTFVFLPKDHVRRQPCDSQKPAKSQRPTNETDTSKALLEKEKDVSDESRRTVVQNADDRLITHILSFGYITHTVWMSVSVLLFVSFIGLLNTWLSTMSNDSKIVSYYLDVFAYATMSTSVTAIIAGFAYDWQRNRFRGSAIPERYFRPVCFPMAMCWLFGTLSYLLPLVFDSLYVVLPVFIMFTFYRSFLFAIGIAFVTEAFPVKYFGVLYGTIMFSVGASSLLQYAFFAWSKSYDSAFTHVNIALLTIAILTCYQPIVLWIRGGIPKSTPDNDINNMELIINPPKSEKC</sequence>
<feature type="transmembrane region" description="Helical" evidence="2">
    <location>
        <begin position="145"/>
        <end position="166"/>
    </location>
</feature>
<evidence type="ECO:0008006" key="5">
    <source>
        <dbReference type="Google" id="ProtNLM"/>
    </source>
</evidence>
<feature type="transmembrane region" description="Helical" evidence="2">
    <location>
        <begin position="95"/>
        <end position="114"/>
    </location>
</feature>
<evidence type="ECO:0000256" key="1">
    <source>
        <dbReference type="SAM" id="MobiDB-lite"/>
    </source>
</evidence>
<dbReference type="InterPro" id="IPR027197">
    <property type="entry name" value="SLC43A3"/>
</dbReference>
<dbReference type="Gene3D" id="1.20.1250.20">
    <property type="entry name" value="MFS general substrate transporter like domains"/>
    <property type="match status" value="1"/>
</dbReference>
<keyword evidence="2" id="KW-1133">Transmembrane helix</keyword>
<dbReference type="InterPro" id="IPR036259">
    <property type="entry name" value="MFS_trans_sf"/>
</dbReference>
<organism evidence="3 4">
    <name type="scientific">Magallana gigas</name>
    <name type="common">Pacific oyster</name>
    <name type="synonym">Crassostrea gigas</name>
    <dbReference type="NCBI Taxonomy" id="29159"/>
    <lineage>
        <taxon>Eukaryota</taxon>
        <taxon>Metazoa</taxon>
        <taxon>Spiralia</taxon>
        <taxon>Lophotrochozoa</taxon>
        <taxon>Mollusca</taxon>
        <taxon>Bivalvia</taxon>
        <taxon>Autobranchia</taxon>
        <taxon>Pteriomorphia</taxon>
        <taxon>Ostreida</taxon>
        <taxon>Ostreoidea</taxon>
        <taxon>Ostreidae</taxon>
        <taxon>Magallana</taxon>
    </lineage>
</organism>
<feature type="transmembrane region" description="Helical" evidence="2">
    <location>
        <begin position="209"/>
        <end position="230"/>
    </location>
</feature>
<feature type="transmembrane region" description="Helical" evidence="2">
    <location>
        <begin position="334"/>
        <end position="353"/>
    </location>
</feature>
<feature type="transmembrane region" description="Helical" evidence="2">
    <location>
        <begin position="465"/>
        <end position="486"/>
    </location>
</feature>
<feature type="transmembrane region" description="Helical" evidence="2">
    <location>
        <begin position="121"/>
        <end position="139"/>
    </location>
</feature>
<feature type="compositionally biased region" description="Polar residues" evidence="1">
    <location>
        <begin position="245"/>
        <end position="255"/>
    </location>
</feature>
<feature type="transmembrane region" description="Helical" evidence="2">
    <location>
        <begin position="12"/>
        <end position="35"/>
    </location>
</feature>
<dbReference type="SUPFAM" id="SSF103473">
    <property type="entry name" value="MFS general substrate transporter"/>
    <property type="match status" value="1"/>
</dbReference>
<evidence type="ECO:0000313" key="3">
    <source>
        <dbReference type="EnsemblMetazoa" id="G2763.1:cds"/>
    </source>
</evidence>
<feature type="transmembrane region" description="Helical" evidence="2">
    <location>
        <begin position="293"/>
        <end position="314"/>
    </location>
</feature>
<dbReference type="AlphaFoldDB" id="A0A8W8LEJ4"/>
<keyword evidence="4" id="KW-1185">Reference proteome</keyword>
<name>A0A8W8LEJ4_MAGGI</name>